<evidence type="ECO:0000256" key="5">
    <source>
        <dbReference type="ARBA" id="ARBA00023143"/>
    </source>
</evidence>
<evidence type="ECO:0000256" key="3">
    <source>
        <dbReference type="ARBA" id="ARBA00022729"/>
    </source>
</evidence>
<keyword evidence="7" id="KW-0282">Flagellum</keyword>
<dbReference type="PRINTS" id="PR01008">
    <property type="entry name" value="FLGLRINGFLGH"/>
</dbReference>
<reference evidence="7" key="1">
    <citation type="submission" date="2018-06" db="EMBL/GenBank/DDBJ databases">
        <authorList>
            <person name="Zhirakovskaya E."/>
        </authorList>
    </citation>
    <scope>NUCLEOTIDE SEQUENCE</scope>
</reference>
<accession>A0A3B0ZB36</accession>
<keyword evidence="3" id="KW-0732">Signal</keyword>
<keyword evidence="7" id="KW-0966">Cell projection</keyword>
<evidence type="ECO:0000313" key="7">
    <source>
        <dbReference type="EMBL" id="VAW84742.1"/>
    </source>
</evidence>
<dbReference type="EMBL" id="UOFQ01000006">
    <property type="protein sequence ID" value="VAW84742.1"/>
    <property type="molecule type" value="Genomic_DNA"/>
</dbReference>
<organism evidence="7">
    <name type="scientific">hydrothermal vent metagenome</name>
    <dbReference type="NCBI Taxonomy" id="652676"/>
    <lineage>
        <taxon>unclassified sequences</taxon>
        <taxon>metagenomes</taxon>
        <taxon>ecological metagenomes</taxon>
    </lineage>
</organism>
<evidence type="ECO:0000256" key="2">
    <source>
        <dbReference type="ARBA" id="ARBA00004442"/>
    </source>
</evidence>
<protein>
    <submittedName>
        <fullName evidence="7">Flagellar L-ring protein FlgH</fullName>
    </submittedName>
</protein>
<dbReference type="GO" id="GO:0009279">
    <property type="term" value="C:cell outer membrane"/>
    <property type="evidence" value="ECO:0007669"/>
    <property type="project" value="UniProtKB-SubCell"/>
</dbReference>
<comment type="subcellular location">
    <subcellularLocation>
        <location evidence="1">Bacterial flagellum</location>
    </subcellularLocation>
    <subcellularLocation>
        <location evidence="2">Cell outer membrane</location>
    </subcellularLocation>
</comment>
<dbReference type="Pfam" id="PF02107">
    <property type="entry name" value="FlgH"/>
    <property type="match status" value="1"/>
</dbReference>
<dbReference type="PANTHER" id="PTHR34933">
    <property type="entry name" value="FLAGELLAR L-RING PROTEIN"/>
    <property type="match status" value="1"/>
</dbReference>
<dbReference type="GO" id="GO:0003774">
    <property type="term" value="F:cytoskeletal motor activity"/>
    <property type="evidence" value="ECO:0007669"/>
    <property type="project" value="InterPro"/>
</dbReference>
<evidence type="ECO:0000256" key="1">
    <source>
        <dbReference type="ARBA" id="ARBA00004365"/>
    </source>
</evidence>
<dbReference type="GO" id="GO:0009427">
    <property type="term" value="C:bacterial-type flagellum basal body, distal rod, L ring"/>
    <property type="evidence" value="ECO:0007669"/>
    <property type="project" value="InterPro"/>
</dbReference>
<keyword evidence="6" id="KW-0998">Cell outer membrane</keyword>
<name>A0A3B0ZB36_9ZZZZ</name>
<dbReference type="HAMAP" id="MF_00415">
    <property type="entry name" value="FlgH"/>
    <property type="match status" value="1"/>
</dbReference>
<dbReference type="GO" id="GO:0071973">
    <property type="term" value="P:bacterial-type flagellum-dependent cell motility"/>
    <property type="evidence" value="ECO:0007669"/>
    <property type="project" value="InterPro"/>
</dbReference>
<dbReference type="AlphaFoldDB" id="A0A3B0ZB36"/>
<dbReference type="InterPro" id="IPR000527">
    <property type="entry name" value="Flag_Lring"/>
</dbReference>
<keyword evidence="4" id="KW-0472">Membrane</keyword>
<proteinExistence type="inferred from homology"/>
<evidence type="ECO:0000256" key="6">
    <source>
        <dbReference type="ARBA" id="ARBA00023237"/>
    </source>
</evidence>
<sequence length="234" mass="24978">MYMNAENIKLMAGVMGVLLLTGCASGPKNKIATAEEIFAMSTPQRIDNGSIFQPAQGMALYEDIKARNVGDMITIVLSEQTNATTSASTSTSKENNIDITNPTLLGLPAMINTSLLSNRPMTLASSLDSNKSFSGEGDSAQSNQLTGSVTALVTAVLPNGYLRIEGEKNISINQGDEYVRIKGIIRPVDIRSNNTISSTQVANAEISYGGDGIVASANDMGWLAKMFNSIWWPF</sequence>
<keyword evidence="5" id="KW-0975">Bacterial flagellum</keyword>
<evidence type="ECO:0000256" key="4">
    <source>
        <dbReference type="ARBA" id="ARBA00023136"/>
    </source>
</evidence>
<dbReference type="PANTHER" id="PTHR34933:SF1">
    <property type="entry name" value="FLAGELLAR L-RING PROTEIN"/>
    <property type="match status" value="1"/>
</dbReference>
<gene>
    <name evidence="7" type="ORF">MNBD_GAMMA17-1550</name>
</gene>
<keyword evidence="7" id="KW-0969">Cilium</keyword>